<evidence type="ECO:0000256" key="4">
    <source>
        <dbReference type="ARBA" id="ARBA00023125"/>
    </source>
</evidence>
<dbReference type="InterPro" id="IPR036390">
    <property type="entry name" value="WH_DNA-bd_sf"/>
</dbReference>
<dbReference type="PRINTS" id="PR00039">
    <property type="entry name" value="HTHLYSR"/>
</dbReference>
<dbReference type="InterPro" id="IPR005119">
    <property type="entry name" value="LysR_subst-bd"/>
</dbReference>
<evidence type="ECO:0000256" key="2">
    <source>
        <dbReference type="ARBA" id="ARBA00009437"/>
    </source>
</evidence>
<comment type="similarity">
    <text evidence="2">Belongs to the LysR transcriptional regulatory family.</text>
</comment>
<evidence type="ECO:0000313" key="10">
    <source>
        <dbReference type="Proteomes" id="UP001314635"/>
    </source>
</evidence>
<protein>
    <recommendedName>
        <fullName evidence="6">HTH-type transcriptional regulator CbbR</fullName>
    </recommendedName>
    <alternativeName>
        <fullName evidence="7">RuBisCO operon transcriptional regulator</fullName>
    </alternativeName>
</protein>
<dbReference type="Gene3D" id="3.40.190.10">
    <property type="entry name" value="Periplasmic binding protein-like II"/>
    <property type="match status" value="2"/>
</dbReference>
<gene>
    <name evidence="9" type="ORF">JQ619_24220</name>
</gene>
<dbReference type="InterPro" id="IPR000847">
    <property type="entry name" value="LysR_HTH_N"/>
</dbReference>
<name>A0ABS5GC03_9BRAD</name>
<dbReference type="Proteomes" id="UP001314635">
    <property type="component" value="Unassembled WGS sequence"/>
</dbReference>
<evidence type="ECO:0000256" key="6">
    <source>
        <dbReference type="ARBA" id="ARBA00039279"/>
    </source>
</evidence>
<comment type="function">
    <text evidence="1">NodD regulates the expression of the nodABCFE genes which encode other nodulation proteins. NodD is also a negative regulator of its own expression. Binds flavonoids as inducers.</text>
</comment>
<evidence type="ECO:0000259" key="8">
    <source>
        <dbReference type="PROSITE" id="PS50931"/>
    </source>
</evidence>
<evidence type="ECO:0000256" key="3">
    <source>
        <dbReference type="ARBA" id="ARBA00023015"/>
    </source>
</evidence>
<feature type="domain" description="HTH lysR-type" evidence="8">
    <location>
        <begin position="9"/>
        <end position="66"/>
    </location>
</feature>
<keyword evidence="4" id="KW-0238">DNA-binding</keyword>
<dbReference type="CDD" id="cd08419">
    <property type="entry name" value="PBP2_CbbR_RubisCO_like"/>
    <property type="match status" value="1"/>
</dbReference>
<keyword evidence="10" id="KW-1185">Reference proteome</keyword>
<sequence>MSRRFSRDLTIRQLRALVAVQNSGSVTSAAGRLHLTQPAVTLQIRNLQELAGLPLIQRTADGMILTEAGLSVLALAERVEAALLDCEQALDILAGRSGGRVAIGAVSTAKYFVPFAIAEFSRRFPKIDVTLRIGNRDSLREALRGYDLDIAIMGRPPADIPVDMRPFGQHPHIIIAPAGHRLARRKRIAAEDLADEVFITREPGSGTRLLMETFFEKKGLHPKTSMEMDSNETIKQAVIAGLGIAFISQHTVSHELSEGRLVTLRVTGLPIIRQWHAVRRADKLLLPPAQAMLDFFGKEGARFLPR</sequence>
<dbReference type="PANTHER" id="PTHR30126">
    <property type="entry name" value="HTH-TYPE TRANSCRIPTIONAL REGULATOR"/>
    <property type="match status" value="1"/>
</dbReference>
<organism evidence="9 10">
    <name type="scientific">Bradyrhizobium denitrificans</name>
    <dbReference type="NCBI Taxonomy" id="2734912"/>
    <lineage>
        <taxon>Bacteria</taxon>
        <taxon>Pseudomonadati</taxon>
        <taxon>Pseudomonadota</taxon>
        <taxon>Alphaproteobacteria</taxon>
        <taxon>Hyphomicrobiales</taxon>
        <taxon>Nitrobacteraceae</taxon>
        <taxon>Bradyrhizobium</taxon>
    </lineage>
</organism>
<dbReference type="EMBL" id="JAFCLK010000024">
    <property type="protein sequence ID" value="MBR1138877.1"/>
    <property type="molecule type" value="Genomic_DNA"/>
</dbReference>
<dbReference type="InterPro" id="IPR036388">
    <property type="entry name" value="WH-like_DNA-bd_sf"/>
</dbReference>
<dbReference type="PANTHER" id="PTHR30126:SF5">
    <property type="entry name" value="HTH-TYPE TRANSCRIPTIONAL ACTIVATOR CMPR"/>
    <property type="match status" value="1"/>
</dbReference>
<dbReference type="Gene3D" id="1.10.10.10">
    <property type="entry name" value="Winged helix-like DNA-binding domain superfamily/Winged helix DNA-binding domain"/>
    <property type="match status" value="1"/>
</dbReference>
<reference evidence="10" key="1">
    <citation type="journal article" date="2021" name="ISME J.">
        <title>Evolutionary origin and ecological implication of a unique nif island in free-living Bradyrhizobium lineages.</title>
        <authorList>
            <person name="Tao J."/>
        </authorList>
    </citation>
    <scope>NUCLEOTIDE SEQUENCE [LARGE SCALE GENOMIC DNA]</scope>
    <source>
        <strain evidence="10">SZCCT0094</strain>
    </source>
</reference>
<dbReference type="Pfam" id="PF00126">
    <property type="entry name" value="HTH_1"/>
    <property type="match status" value="1"/>
</dbReference>
<evidence type="ECO:0000313" key="9">
    <source>
        <dbReference type="EMBL" id="MBR1138877.1"/>
    </source>
</evidence>
<dbReference type="RefSeq" id="WP_172237543.1">
    <property type="nucleotide sequence ID" value="NZ_JABFDP010000016.1"/>
</dbReference>
<dbReference type="SUPFAM" id="SSF46785">
    <property type="entry name" value="Winged helix' DNA-binding domain"/>
    <property type="match status" value="1"/>
</dbReference>
<dbReference type="Pfam" id="PF03466">
    <property type="entry name" value="LysR_substrate"/>
    <property type="match status" value="1"/>
</dbReference>
<evidence type="ECO:0000256" key="7">
    <source>
        <dbReference type="ARBA" id="ARBA00043141"/>
    </source>
</evidence>
<keyword evidence="5" id="KW-0804">Transcription</keyword>
<evidence type="ECO:0000256" key="1">
    <source>
        <dbReference type="ARBA" id="ARBA00003502"/>
    </source>
</evidence>
<dbReference type="SUPFAM" id="SSF53850">
    <property type="entry name" value="Periplasmic binding protein-like II"/>
    <property type="match status" value="1"/>
</dbReference>
<dbReference type="PROSITE" id="PS50931">
    <property type="entry name" value="HTH_LYSR"/>
    <property type="match status" value="1"/>
</dbReference>
<evidence type="ECO:0000256" key="5">
    <source>
        <dbReference type="ARBA" id="ARBA00023163"/>
    </source>
</evidence>
<accession>A0ABS5GC03</accession>
<proteinExistence type="inferred from homology"/>
<comment type="caution">
    <text evidence="9">The sequence shown here is derived from an EMBL/GenBank/DDBJ whole genome shotgun (WGS) entry which is preliminary data.</text>
</comment>
<keyword evidence="3" id="KW-0805">Transcription regulation</keyword>